<accession>A0ABP7E523</accession>
<evidence type="ECO:0000259" key="3">
    <source>
        <dbReference type="SMART" id="SM00014"/>
    </source>
</evidence>
<feature type="transmembrane region" description="Helical" evidence="2">
    <location>
        <begin position="73"/>
        <end position="93"/>
    </location>
</feature>
<dbReference type="Gene3D" id="1.20.144.10">
    <property type="entry name" value="Phosphatidic acid phosphatase type 2/haloperoxidase"/>
    <property type="match status" value="1"/>
</dbReference>
<protein>
    <recommendedName>
        <fullName evidence="3">Phosphatidic acid phosphatase type 2/haloperoxidase domain-containing protein</fullName>
    </recommendedName>
</protein>
<feature type="transmembrane region" description="Helical" evidence="2">
    <location>
        <begin position="113"/>
        <end position="129"/>
    </location>
</feature>
<dbReference type="Pfam" id="PF01569">
    <property type="entry name" value="PAP2"/>
    <property type="match status" value="1"/>
</dbReference>
<evidence type="ECO:0000313" key="5">
    <source>
        <dbReference type="Proteomes" id="UP001501468"/>
    </source>
</evidence>
<name>A0ABP7E523_9MICO</name>
<dbReference type="SUPFAM" id="SSF48317">
    <property type="entry name" value="Acid phosphatase/Vanadium-dependent haloperoxidase"/>
    <property type="match status" value="1"/>
</dbReference>
<proteinExistence type="predicted"/>
<feature type="transmembrane region" description="Helical" evidence="2">
    <location>
        <begin position="49"/>
        <end position="66"/>
    </location>
</feature>
<feature type="transmembrane region" description="Helical" evidence="2">
    <location>
        <begin position="162"/>
        <end position="181"/>
    </location>
</feature>
<evidence type="ECO:0000256" key="2">
    <source>
        <dbReference type="SAM" id="Phobius"/>
    </source>
</evidence>
<feature type="domain" description="Phosphatidic acid phosphatase type 2/haloperoxidase" evidence="3">
    <location>
        <begin position="73"/>
        <end position="177"/>
    </location>
</feature>
<keyword evidence="2" id="KW-0812">Transmembrane</keyword>
<dbReference type="InterPro" id="IPR000326">
    <property type="entry name" value="PAP2/HPO"/>
</dbReference>
<evidence type="ECO:0000256" key="1">
    <source>
        <dbReference type="SAM" id="MobiDB-lite"/>
    </source>
</evidence>
<dbReference type="EMBL" id="BAABDC010000005">
    <property type="protein sequence ID" value="GAA3713574.1"/>
    <property type="molecule type" value="Genomic_DNA"/>
</dbReference>
<feature type="region of interest" description="Disordered" evidence="1">
    <location>
        <begin position="184"/>
        <end position="207"/>
    </location>
</feature>
<organism evidence="4 5">
    <name type="scientific">Terrabacter ginsenosidimutans</name>
    <dbReference type="NCBI Taxonomy" id="490575"/>
    <lineage>
        <taxon>Bacteria</taxon>
        <taxon>Bacillati</taxon>
        <taxon>Actinomycetota</taxon>
        <taxon>Actinomycetes</taxon>
        <taxon>Micrococcales</taxon>
        <taxon>Intrasporangiaceae</taxon>
        <taxon>Terrabacter</taxon>
    </lineage>
</organism>
<dbReference type="SMART" id="SM00014">
    <property type="entry name" value="acidPPc"/>
    <property type="match status" value="1"/>
</dbReference>
<dbReference type="Proteomes" id="UP001501468">
    <property type="component" value="Unassembled WGS sequence"/>
</dbReference>
<keyword evidence="2" id="KW-0472">Membrane</keyword>
<evidence type="ECO:0000313" key="4">
    <source>
        <dbReference type="EMBL" id="GAA3713574.1"/>
    </source>
</evidence>
<comment type="caution">
    <text evidence="4">The sequence shown here is derived from an EMBL/GenBank/DDBJ whole genome shotgun (WGS) entry which is preliminary data.</text>
</comment>
<keyword evidence="5" id="KW-1185">Reference proteome</keyword>
<dbReference type="InterPro" id="IPR036938">
    <property type="entry name" value="PAP2/HPO_sf"/>
</dbReference>
<gene>
    <name evidence="4" type="ORF">GCM10022399_32860</name>
</gene>
<feature type="compositionally biased region" description="Basic and acidic residues" evidence="1">
    <location>
        <begin position="192"/>
        <end position="207"/>
    </location>
</feature>
<sequence length="207" mass="22577">MLYVLLTLLVVTGATQALDEAVLHRLRPGDAWNDAQVLWSPWMSRLRPSRMYFLLAVTSVVVSLWRRSWWPSFLGLALAGVSGVVALATKVAVHRPDPHGYVTESGGAYPSGHTVALVVCLSGCLLVCWPRVRWWLWAPVLAATALLTTALLVAGAHWLTDLVGGLLLAFAVVAGYSRTALRRKAHRQPPRTGEDARPPSDTAVIDR</sequence>
<reference evidence="5" key="1">
    <citation type="journal article" date="2019" name="Int. J. Syst. Evol. Microbiol.">
        <title>The Global Catalogue of Microorganisms (GCM) 10K type strain sequencing project: providing services to taxonomists for standard genome sequencing and annotation.</title>
        <authorList>
            <consortium name="The Broad Institute Genomics Platform"/>
            <consortium name="The Broad Institute Genome Sequencing Center for Infectious Disease"/>
            <person name="Wu L."/>
            <person name="Ma J."/>
        </authorList>
    </citation>
    <scope>NUCLEOTIDE SEQUENCE [LARGE SCALE GENOMIC DNA]</scope>
    <source>
        <strain evidence="5">JCM 17125</strain>
    </source>
</reference>
<keyword evidence="2" id="KW-1133">Transmembrane helix</keyword>
<feature type="transmembrane region" description="Helical" evidence="2">
    <location>
        <begin position="136"/>
        <end position="156"/>
    </location>
</feature>